<dbReference type="RefSeq" id="XP_040743983.1">
    <property type="nucleotide sequence ID" value="XM_040887550.1"/>
</dbReference>
<protein>
    <recommendedName>
        <fullName evidence="3">F-box domain-containing protein</fullName>
    </recommendedName>
</protein>
<reference evidence="1 2" key="1">
    <citation type="submission" date="2016-07" db="EMBL/GenBank/DDBJ databases">
        <title>Pervasive Adenine N6-methylation of Active Genes in Fungi.</title>
        <authorList>
            <consortium name="DOE Joint Genome Institute"/>
            <person name="Mondo S.J."/>
            <person name="Dannebaum R.O."/>
            <person name="Kuo R.C."/>
            <person name="Labutti K."/>
            <person name="Haridas S."/>
            <person name="Kuo A."/>
            <person name="Salamov A."/>
            <person name="Ahrendt S.R."/>
            <person name="Lipzen A."/>
            <person name="Sullivan W."/>
            <person name="Andreopoulos W.B."/>
            <person name="Clum A."/>
            <person name="Lindquist E."/>
            <person name="Daum C."/>
            <person name="Ramamoorthy G.K."/>
            <person name="Gryganskyi A."/>
            <person name="Culley D."/>
            <person name="Magnuson J.K."/>
            <person name="James T.Y."/>
            <person name="O'Malley M.A."/>
            <person name="Stajich J.E."/>
            <person name="Spatafora J.W."/>
            <person name="Visel A."/>
            <person name="Grigoriev I.V."/>
        </authorList>
    </citation>
    <scope>NUCLEOTIDE SEQUENCE [LARGE SCALE GENOMIC DNA]</scope>
    <source>
        <strain evidence="1 2">ATCC 12442</strain>
    </source>
</reference>
<evidence type="ECO:0000313" key="1">
    <source>
        <dbReference type="EMBL" id="ORX70345.1"/>
    </source>
</evidence>
<evidence type="ECO:0008006" key="3">
    <source>
        <dbReference type="Google" id="ProtNLM"/>
    </source>
</evidence>
<sequence length="572" mass="64620">MAVASSAWAVPDHILESIFGYATGLGRKANEYNDCGRCMPTSSLMGMLWVDRYWRSAIRPLFFRNAVVSKRDARFDWKMGGQFRMNLRDAVAMGAENLVQSVELHYELYYLLNEQTKGDPLYQVWLNSIRFVGTRQLIFSCDYFEVTEYMYVDILARRAAEYSQRLDELFPNLESKVFQQFYYPSFDSTKSSRIVAAMCGRTRRISLDNDWLKIEPCVLPPITKLTYTLADNTPPDDFFAYLYSIAPTLEFLSLRDPRSLVWTRVVQHANESPVVYPRLQTLHINCYYVVSHWHHRPNHTEDVVVPIGPRSAPAGVPFPALREIGCKPAYPFANDVVFRGNRAVLKRAGFLLDSTSFRLLESAGVFDSHAFPAMANIRLGDSRRASRHPQRVVEKLLLRAFCMAPNASTAFVRLDLNNPVMGNAALVAALSSAPASLQNLVLPNVMLGLQHALHMLNLLPNLRHLTLALSSETDDEQAMVRVLASGALRTRVTNLTFMLDMIRSTELAAEHIRVLAAPIKTLRLVTVSGPQMAEVAARLRELPARPEFTELGTRMADIAVHCRRLNAADFPF</sequence>
<dbReference type="Proteomes" id="UP000193922">
    <property type="component" value="Unassembled WGS sequence"/>
</dbReference>
<keyword evidence="2" id="KW-1185">Reference proteome</keyword>
<name>A0A1Y1WAE3_9FUNG</name>
<proteinExistence type="predicted"/>
<dbReference type="OrthoDB" id="5560891at2759"/>
<dbReference type="AlphaFoldDB" id="A0A1Y1WAE3"/>
<organism evidence="1 2">
    <name type="scientific">Linderina pennispora</name>
    <dbReference type="NCBI Taxonomy" id="61395"/>
    <lineage>
        <taxon>Eukaryota</taxon>
        <taxon>Fungi</taxon>
        <taxon>Fungi incertae sedis</taxon>
        <taxon>Zoopagomycota</taxon>
        <taxon>Kickxellomycotina</taxon>
        <taxon>Kickxellomycetes</taxon>
        <taxon>Kickxellales</taxon>
        <taxon>Kickxellaceae</taxon>
        <taxon>Linderina</taxon>
    </lineage>
</organism>
<comment type="caution">
    <text evidence="1">The sequence shown here is derived from an EMBL/GenBank/DDBJ whole genome shotgun (WGS) entry which is preliminary data.</text>
</comment>
<gene>
    <name evidence="1" type="ORF">DL89DRAFT_267565</name>
</gene>
<evidence type="ECO:0000313" key="2">
    <source>
        <dbReference type="Proteomes" id="UP000193922"/>
    </source>
</evidence>
<dbReference type="EMBL" id="MCFD01000006">
    <property type="protein sequence ID" value="ORX70345.1"/>
    <property type="molecule type" value="Genomic_DNA"/>
</dbReference>
<accession>A0A1Y1WAE3</accession>
<dbReference type="GeneID" id="63804198"/>